<keyword evidence="1" id="KW-0805">Transcription regulation</keyword>
<evidence type="ECO:0000256" key="3">
    <source>
        <dbReference type="ARBA" id="ARBA00023242"/>
    </source>
</evidence>
<keyword evidence="3" id="KW-0539">Nucleus</keyword>
<dbReference type="Proteomes" id="UP001454036">
    <property type="component" value="Unassembled WGS sequence"/>
</dbReference>
<protein>
    <recommendedName>
        <fullName evidence="5">BZIP domain-containing protein</fullName>
    </recommendedName>
</protein>
<evidence type="ECO:0000313" key="7">
    <source>
        <dbReference type="Proteomes" id="UP001454036"/>
    </source>
</evidence>
<dbReference type="Pfam" id="PF00170">
    <property type="entry name" value="bZIP_1"/>
    <property type="match status" value="1"/>
</dbReference>
<evidence type="ECO:0000256" key="2">
    <source>
        <dbReference type="ARBA" id="ARBA00023163"/>
    </source>
</evidence>
<accession>A0AAV3P939</accession>
<dbReference type="GO" id="GO:0003677">
    <property type="term" value="F:DNA binding"/>
    <property type="evidence" value="ECO:0007669"/>
    <property type="project" value="TreeGrafter"/>
</dbReference>
<dbReference type="PROSITE" id="PS00036">
    <property type="entry name" value="BZIP_BASIC"/>
    <property type="match status" value="1"/>
</dbReference>
<feature type="region of interest" description="Disordered" evidence="4">
    <location>
        <begin position="36"/>
        <end position="55"/>
    </location>
</feature>
<dbReference type="AlphaFoldDB" id="A0AAV3P939"/>
<dbReference type="GO" id="GO:0005634">
    <property type="term" value="C:nucleus"/>
    <property type="evidence" value="ECO:0007669"/>
    <property type="project" value="TreeGrafter"/>
</dbReference>
<dbReference type="GO" id="GO:0045893">
    <property type="term" value="P:positive regulation of DNA-templated transcription"/>
    <property type="evidence" value="ECO:0007669"/>
    <property type="project" value="TreeGrafter"/>
</dbReference>
<dbReference type="GO" id="GO:0003700">
    <property type="term" value="F:DNA-binding transcription factor activity"/>
    <property type="evidence" value="ECO:0007669"/>
    <property type="project" value="InterPro"/>
</dbReference>
<evidence type="ECO:0000256" key="4">
    <source>
        <dbReference type="SAM" id="MobiDB-lite"/>
    </source>
</evidence>
<dbReference type="InterPro" id="IPR046347">
    <property type="entry name" value="bZIP_sf"/>
</dbReference>
<feature type="compositionally biased region" description="Low complexity" evidence="4">
    <location>
        <begin position="38"/>
        <end position="49"/>
    </location>
</feature>
<gene>
    <name evidence="6" type="ORF">LIER_36661</name>
</gene>
<dbReference type="PANTHER" id="PTHR46391:SF20">
    <property type="entry name" value="BASIC LEUCINE ZIPPER 61"/>
    <property type="match status" value="1"/>
</dbReference>
<proteinExistence type="predicted"/>
<feature type="region of interest" description="Disordered" evidence="4">
    <location>
        <begin position="1"/>
        <end position="22"/>
    </location>
</feature>
<dbReference type="PROSITE" id="PS50217">
    <property type="entry name" value="BZIP"/>
    <property type="match status" value="1"/>
</dbReference>
<dbReference type="Gene3D" id="1.20.5.170">
    <property type="match status" value="1"/>
</dbReference>
<dbReference type="InterPro" id="IPR044759">
    <property type="entry name" value="bZIP_RF2"/>
</dbReference>
<keyword evidence="2" id="KW-0804">Transcription</keyword>
<dbReference type="SUPFAM" id="SSF57959">
    <property type="entry name" value="Leucine zipper domain"/>
    <property type="match status" value="1"/>
</dbReference>
<dbReference type="EMBL" id="BAABME010016951">
    <property type="protein sequence ID" value="GAA0148150.1"/>
    <property type="molecule type" value="Genomic_DNA"/>
</dbReference>
<organism evidence="6 7">
    <name type="scientific">Lithospermum erythrorhizon</name>
    <name type="common">Purple gromwell</name>
    <name type="synonym">Lithospermum officinale var. erythrorhizon</name>
    <dbReference type="NCBI Taxonomy" id="34254"/>
    <lineage>
        <taxon>Eukaryota</taxon>
        <taxon>Viridiplantae</taxon>
        <taxon>Streptophyta</taxon>
        <taxon>Embryophyta</taxon>
        <taxon>Tracheophyta</taxon>
        <taxon>Spermatophyta</taxon>
        <taxon>Magnoliopsida</taxon>
        <taxon>eudicotyledons</taxon>
        <taxon>Gunneridae</taxon>
        <taxon>Pentapetalae</taxon>
        <taxon>asterids</taxon>
        <taxon>lamiids</taxon>
        <taxon>Boraginales</taxon>
        <taxon>Boraginaceae</taxon>
        <taxon>Boraginoideae</taxon>
        <taxon>Lithospermeae</taxon>
        <taxon>Lithospermum</taxon>
    </lineage>
</organism>
<sequence length="232" mass="26855">MENKYEEGGNSSGAKSCMKPPFPSLKMYPLLIDETKVSPKSNENSSNEKPPAKASIGRFSLMTDEELIEFEKKNGRSIDPETVDIKKLKRTIANRLSAQKSRLKKFQRIEEMEKKVRELEFPYPIEILVLLLLWFLEEDIEKNKNEATWLREFLQMMKQNVVNNEVEKIKSLYADHYEQLLPELQNHHQAFNVNSNGELQNLGEMGGHQETSGQFLNTEAFIEYQQSTNPAN</sequence>
<reference evidence="6 7" key="1">
    <citation type="submission" date="2024-01" db="EMBL/GenBank/DDBJ databases">
        <title>The complete chloroplast genome sequence of Lithospermum erythrorhizon: insights into the phylogenetic relationship among Boraginaceae species and the maternal lineages of purple gromwells.</title>
        <authorList>
            <person name="Okada T."/>
            <person name="Watanabe K."/>
        </authorList>
    </citation>
    <scope>NUCLEOTIDE SEQUENCE [LARGE SCALE GENOMIC DNA]</scope>
</reference>
<dbReference type="InterPro" id="IPR004827">
    <property type="entry name" value="bZIP"/>
</dbReference>
<evidence type="ECO:0000313" key="6">
    <source>
        <dbReference type="EMBL" id="GAA0148150.1"/>
    </source>
</evidence>
<feature type="domain" description="BZIP" evidence="5">
    <location>
        <begin position="84"/>
        <end position="120"/>
    </location>
</feature>
<evidence type="ECO:0000259" key="5">
    <source>
        <dbReference type="PROSITE" id="PS50217"/>
    </source>
</evidence>
<dbReference type="InterPro" id="IPR052483">
    <property type="entry name" value="bZIP_transcription_regulators"/>
</dbReference>
<dbReference type="CDD" id="cd14703">
    <property type="entry name" value="bZIP_plant_RF2"/>
    <property type="match status" value="1"/>
</dbReference>
<comment type="caution">
    <text evidence="6">The sequence shown here is derived from an EMBL/GenBank/DDBJ whole genome shotgun (WGS) entry which is preliminary data.</text>
</comment>
<keyword evidence="7" id="KW-1185">Reference proteome</keyword>
<evidence type="ECO:0000256" key="1">
    <source>
        <dbReference type="ARBA" id="ARBA00023015"/>
    </source>
</evidence>
<dbReference type="PANTHER" id="PTHR46391">
    <property type="entry name" value="BASIC LEUCINE ZIPPER 34"/>
    <property type="match status" value="1"/>
</dbReference>
<name>A0AAV3P939_LITER</name>